<reference evidence="2 3" key="1">
    <citation type="submission" date="2015-04" db="EMBL/GenBank/DDBJ databases">
        <title>Complete genome sequence of Schizopora paradoxa KUC8140, a cosmopolitan wood degrader in East Asia.</title>
        <authorList>
            <consortium name="DOE Joint Genome Institute"/>
            <person name="Min B."/>
            <person name="Park H."/>
            <person name="Jang Y."/>
            <person name="Kim J.-J."/>
            <person name="Kim K.H."/>
            <person name="Pangilinan J."/>
            <person name="Lipzen A."/>
            <person name="Riley R."/>
            <person name="Grigoriev I.V."/>
            <person name="Spatafora J.W."/>
            <person name="Choi I.-G."/>
        </authorList>
    </citation>
    <scope>NUCLEOTIDE SEQUENCE [LARGE SCALE GENOMIC DNA]</scope>
    <source>
        <strain evidence="2 3">KUC8140</strain>
    </source>
</reference>
<dbReference type="STRING" id="27342.A0A0H2RJ70"/>
<name>A0A0H2RJ70_9AGAM</name>
<keyword evidence="3" id="KW-1185">Reference proteome</keyword>
<dbReference type="Gene3D" id="3.40.50.1820">
    <property type="entry name" value="alpha/beta hydrolase"/>
    <property type="match status" value="1"/>
</dbReference>
<dbReference type="PANTHER" id="PTHR45763">
    <property type="entry name" value="HYDROLASE, ALPHA/BETA FOLD FAMILY PROTEIN, EXPRESSED-RELATED"/>
    <property type="match status" value="1"/>
</dbReference>
<dbReference type="SUPFAM" id="SSF53474">
    <property type="entry name" value="alpha/beta-Hydrolases"/>
    <property type="match status" value="1"/>
</dbReference>
<feature type="domain" description="AB hydrolase-1" evidence="1">
    <location>
        <begin position="62"/>
        <end position="326"/>
    </location>
</feature>
<dbReference type="EMBL" id="KQ086055">
    <property type="protein sequence ID" value="KLO09468.1"/>
    <property type="molecule type" value="Genomic_DNA"/>
</dbReference>
<proteinExistence type="predicted"/>
<dbReference type="Pfam" id="PF00561">
    <property type="entry name" value="Abhydrolase_1"/>
    <property type="match status" value="1"/>
</dbReference>
<dbReference type="OrthoDB" id="294702at2759"/>
<dbReference type="PANTHER" id="PTHR45763:SF46">
    <property type="entry name" value="AB HYDROLASE-1 DOMAIN-CONTAINING PROTEIN"/>
    <property type="match status" value="1"/>
</dbReference>
<dbReference type="GO" id="GO:0016787">
    <property type="term" value="F:hydrolase activity"/>
    <property type="evidence" value="ECO:0007669"/>
    <property type="project" value="UniProtKB-KW"/>
</dbReference>
<accession>A0A0H2RJ70</accession>
<evidence type="ECO:0000259" key="1">
    <source>
        <dbReference type="Pfam" id="PF00561"/>
    </source>
</evidence>
<protein>
    <submittedName>
        <fullName evidence="2">Alpha/beta hydrolase fold family protein</fullName>
    </submittedName>
</protein>
<dbReference type="InterPro" id="IPR029058">
    <property type="entry name" value="AB_hydrolase_fold"/>
</dbReference>
<dbReference type="InParanoid" id="A0A0H2RJ70"/>
<sequence>MIRASTFSLPLRRGSSALKAIKSTTHRSASTSFASKRELNQSFKLPDGRTLGFAEYGIQDGYPLFYFHGFPSSRLEPAPIDDIFRKHNLRAITPDRPGFGISSPQPGRRITDWPADVRALAENLRLPHYAVLGGSGGGPYALACAHLLPREQLSAVGVLAGAPPWEAGPGVPLPIATKMSRPRRMLAASADRTPGVLRVVSDASVGLIKWMATTRAVTKRIDAWLEAQVKSAKTTNPDGKQPRTTEERRELILRPLFEGFAQGSGAMVEETQLLAHDWGFRFEDVTFDKISIWHGLKDANAPIEMIRYMAERLPHAHLHEFDDTHYTIGRRLDEVLSELLSDAKAH</sequence>
<keyword evidence="2" id="KW-0378">Hydrolase</keyword>
<organism evidence="2 3">
    <name type="scientific">Schizopora paradoxa</name>
    <dbReference type="NCBI Taxonomy" id="27342"/>
    <lineage>
        <taxon>Eukaryota</taxon>
        <taxon>Fungi</taxon>
        <taxon>Dikarya</taxon>
        <taxon>Basidiomycota</taxon>
        <taxon>Agaricomycotina</taxon>
        <taxon>Agaricomycetes</taxon>
        <taxon>Hymenochaetales</taxon>
        <taxon>Schizoporaceae</taxon>
        <taxon>Schizopora</taxon>
    </lineage>
</organism>
<dbReference type="AlphaFoldDB" id="A0A0H2RJ70"/>
<evidence type="ECO:0000313" key="3">
    <source>
        <dbReference type="Proteomes" id="UP000053477"/>
    </source>
</evidence>
<gene>
    <name evidence="2" type="ORF">SCHPADRAFT_907743</name>
</gene>
<evidence type="ECO:0000313" key="2">
    <source>
        <dbReference type="EMBL" id="KLO09468.1"/>
    </source>
</evidence>
<dbReference type="Proteomes" id="UP000053477">
    <property type="component" value="Unassembled WGS sequence"/>
</dbReference>
<dbReference type="InterPro" id="IPR000073">
    <property type="entry name" value="AB_hydrolase_1"/>
</dbReference>